<gene>
    <name evidence="4" type="ORF">MA20_27550</name>
</gene>
<accession>A0A0A3YSB2</accession>
<feature type="domain" description="Solute-binding protein family 3/N-terminal" evidence="3">
    <location>
        <begin position="37"/>
        <end position="259"/>
    </location>
</feature>
<dbReference type="CDD" id="cd01072">
    <property type="entry name" value="PBP2_SMa0082_like"/>
    <property type="match status" value="1"/>
</dbReference>
<dbReference type="EMBL" id="JRPN01000020">
    <property type="protein sequence ID" value="KGT76533.1"/>
    <property type="molecule type" value="Genomic_DNA"/>
</dbReference>
<evidence type="ECO:0000313" key="5">
    <source>
        <dbReference type="Proteomes" id="UP000030377"/>
    </source>
</evidence>
<evidence type="ECO:0000256" key="2">
    <source>
        <dbReference type="SAM" id="SignalP"/>
    </source>
</evidence>
<evidence type="ECO:0000256" key="1">
    <source>
        <dbReference type="ARBA" id="ARBA00022729"/>
    </source>
</evidence>
<dbReference type="Gene3D" id="3.40.190.10">
    <property type="entry name" value="Periplasmic binding protein-like II"/>
    <property type="match status" value="2"/>
</dbReference>
<proteinExistence type="predicted"/>
<dbReference type="Pfam" id="PF00497">
    <property type="entry name" value="SBP_bac_3"/>
    <property type="match status" value="1"/>
</dbReference>
<dbReference type="RefSeq" id="WP_028157656.1">
    <property type="nucleotide sequence ID" value="NZ_JANUDC010000001.1"/>
</dbReference>
<sequence length="265" mass="28173">MRQLKSLFAIAATALAVLAAPSLAQADKLQDVLGAGKLRVGLLTDAAPWGFKDDKGEIAGLDADLARLIAADMGVKLELVPVTGAARIPSLLSDKIDILIAGLGATPERAQQVMFSQPYAVVNLGVYGAKAIPAAAGKKPDNLDGRSVAVAKGSTLDVWLTDNAPKVKLVRFEDTPAALAAFLAGQADTFAENSAIALKVQDQNPTKEVELKFLIRQSPAHVGVRQGEQNLLNWINTDIFFNKLNGKLGALQLKWFKEEQTLPTL</sequence>
<dbReference type="STRING" id="375.BKD09_RS30335"/>
<organism evidence="4 5">
    <name type="scientific">Bradyrhizobium japonicum</name>
    <dbReference type="NCBI Taxonomy" id="375"/>
    <lineage>
        <taxon>Bacteria</taxon>
        <taxon>Pseudomonadati</taxon>
        <taxon>Pseudomonadota</taxon>
        <taxon>Alphaproteobacteria</taxon>
        <taxon>Hyphomicrobiales</taxon>
        <taxon>Nitrobacteraceae</taxon>
        <taxon>Bradyrhizobium</taxon>
    </lineage>
</organism>
<dbReference type="eggNOG" id="COG0834">
    <property type="taxonomic scope" value="Bacteria"/>
</dbReference>
<feature type="chain" id="PRO_5002005392" evidence="2">
    <location>
        <begin position="27"/>
        <end position="265"/>
    </location>
</feature>
<comment type="caution">
    <text evidence="4">The sequence shown here is derived from an EMBL/GenBank/DDBJ whole genome shotgun (WGS) entry which is preliminary data.</text>
</comment>
<name>A0A0A3YSB2_BRAJP</name>
<protein>
    <submittedName>
        <fullName evidence="4">ABC transporter substrate-binding protein</fullName>
    </submittedName>
</protein>
<dbReference type="InterPro" id="IPR001638">
    <property type="entry name" value="Solute-binding_3/MltF_N"/>
</dbReference>
<feature type="signal peptide" evidence="2">
    <location>
        <begin position="1"/>
        <end position="26"/>
    </location>
</feature>
<dbReference type="AlphaFoldDB" id="A0A0A3YSB2"/>
<dbReference type="SUPFAM" id="SSF53850">
    <property type="entry name" value="Periplasmic binding protein-like II"/>
    <property type="match status" value="1"/>
</dbReference>
<evidence type="ECO:0000259" key="3">
    <source>
        <dbReference type="SMART" id="SM00062"/>
    </source>
</evidence>
<reference evidence="4 5" key="1">
    <citation type="submission" date="2014-09" db="EMBL/GenBank/DDBJ databases">
        <title>Draft genome of Bradyrhizobium japonicum Is-34.</title>
        <authorList>
            <person name="Tsurumaru H."/>
            <person name="Yamakawa T."/>
            <person name="Hashimoto S."/>
            <person name="Okizaki K."/>
            <person name="Kanesaki Y."/>
            <person name="Yoshikawa H."/>
            <person name="Yajima S."/>
        </authorList>
    </citation>
    <scope>NUCLEOTIDE SEQUENCE [LARGE SCALE GENOMIC DNA]</scope>
    <source>
        <strain evidence="4 5">Is-34</strain>
    </source>
</reference>
<dbReference type="SMART" id="SM00062">
    <property type="entry name" value="PBPb"/>
    <property type="match status" value="1"/>
</dbReference>
<dbReference type="PANTHER" id="PTHR35936:SF17">
    <property type="entry name" value="ARGININE-BINDING EXTRACELLULAR PROTEIN ARTP"/>
    <property type="match status" value="1"/>
</dbReference>
<keyword evidence="1 2" id="KW-0732">Signal</keyword>
<dbReference type="PANTHER" id="PTHR35936">
    <property type="entry name" value="MEMBRANE-BOUND LYTIC MUREIN TRANSGLYCOSYLASE F"/>
    <property type="match status" value="1"/>
</dbReference>
<dbReference type="Proteomes" id="UP000030377">
    <property type="component" value="Unassembled WGS sequence"/>
</dbReference>
<evidence type="ECO:0000313" key="4">
    <source>
        <dbReference type="EMBL" id="KGT76533.1"/>
    </source>
</evidence>